<organism evidence="3 4">
    <name type="scientific">Rhodnius prolixus</name>
    <name type="common">Triatomid bug</name>
    <dbReference type="NCBI Taxonomy" id="13249"/>
    <lineage>
        <taxon>Eukaryota</taxon>
        <taxon>Metazoa</taxon>
        <taxon>Ecdysozoa</taxon>
        <taxon>Arthropoda</taxon>
        <taxon>Hexapoda</taxon>
        <taxon>Insecta</taxon>
        <taxon>Pterygota</taxon>
        <taxon>Neoptera</taxon>
        <taxon>Paraneoptera</taxon>
        <taxon>Hemiptera</taxon>
        <taxon>Heteroptera</taxon>
        <taxon>Panheteroptera</taxon>
        <taxon>Cimicomorpha</taxon>
        <taxon>Reduviidae</taxon>
        <taxon>Triatominae</taxon>
        <taxon>Rhodnius</taxon>
    </lineage>
</organism>
<reference evidence="3" key="1">
    <citation type="submission" date="2015-05" db="UniProtKB">
        <authorList>
            <consortium name="EnsemblMetazoa"/>
        </authorList>
    </citation>
    <scope>IDENTIFICATION</scope>
</reference>
<keyword evidence="2" id="KW-0677">Repeat</keyword>
<evidence type="ECO:0000313" key="4">
    <source>
        <dbReference type="Proteomes" id="UP000015103"/>
    </source>
</evidence>
<dbReference type="PROSITE" id="PS50294">
    <property type="entry name" value="WD_REPEATS_REGION"/>
    <property type="match status" value="1"/>
</dbReference>
<dbReference type="Proteomes" id="UP000015103">
    <property type="component" value="Unassembled WGS sequence"/>
</dbReference>
<dbReference type="InterPro" id="IPR001680">
    <property type="entry name" value="WD40_rpt"/>
</dbReference>
<dbReference type="InParanoid" id="T1HFG7"/>
<proteinExistence type="predicted"/>
<dbReference type="eggNOG" id="KOG0295">
    <property type="taxonomic scope" value="Eukaryota"/>
</dbReference>
<dbReference type="HOGENOM" id="CLU_1167116_0_0_1"/>
<sequence length="238" mass="26941">MKIIPAFLNYSYCVKTLSGHREWVRQVRISPDGTLVASASNDQTVRVWVISSKECKLSKIIITTLICFLMEPETNNYASAEVKDNPIHNQEVNEVLDTKFKKENIGDQNTVDNDNSNSDIVTGKMKIKKDKGNGEEVLNEEESKKNASKYVPVKYSYSGGFFHKHFAEIEVQMNLAKVKNSLLKACNILKELNTGESRKNYSESDFSELDLETIFGEENSGKFLEANYLDESNSNEES</sequence>
<dbReference type="EMBL" id="ACPB03019287">
    <property type="status" value="NOT_ANNOTATED_CDS"/>
    <property type="molecule type" value="Genomic_DNA"/>
</dbReference>
<dbReference type="InterPro" id="IPR015943">
    <property type="entry name" value="WD40/YVTN_repeat-like_dom_sf"/>
</dbReference>
<dbReference type="EMBL" id="ACPB03019288">
    <property type="status" value="NOT_ANNOTATED_CDS"/>
    <property type="molecule type" value="Genomic_DNA"/>
</dbReference>
<dbReference type="EnsemblMetazoa" id="RPRC002789-RA">
    <property type="protein sequence ID" value="RPRC002789-PA"/>
    <property type="gene ID" value="RPRC002789"/>
</dbReference>
<dbReference type="GO" id="GO:1990234">
    <property type="term" value="C:transferase complex"/>
    <property type="evidence" value="ECO:0007669"/>
    <property type="project" value="UniProtKB-ARBA"/>
</dbReference>
<dbReference type="SUPFAM" id="SSF50978">
    <property type="entry name" value="WD40 repeat-like"/>
    <property type="match status" value="1"/>
</dbReference>
<dbReference type="EMBL" id="ACPB03019289">
    <property type="status" value="NOT_ANNOTATED_CDS"/>
    <property type="molecule type" value="Genomic_DNA"/>
</dbReference>
<evidence type="ECO:0000256" key="2">
    <source>
        <dbReference type="ARBA" id="ARBA00022737"/>
    </source>
</evidence>
<evidence type="ECO:0000256" key="1">
    <source>
        <dbReference type="ARBA" id="ARBA00022574"/>
    </source>
</evidence>
<dbReference type="SMART" id="SM00320">
    <property type="entry name" value="WD40"/>
    <property type="match status" value="1"/>
</dbReference>
<keyword evidence="4" id="KW-1185">Reference proteome</keyword>
<name>T1HFG7_RHOPR</name>
<accession>T1HFG7</accession>
<dbReference type="PANTHER" id="PTHR22847">
    <property type="entry name" value="WD40 REPEAT PROTEIN"/>
    <property type="match status" value="1"/>
</dbReference>
<dbReference type="Gene3D" id="2.130.10.10">
    <property type="entry name" value="YVTN repeat-like/Quinoprotein amine dehydrogenase"/>
    <property type="match status" value="1"/>
</dbReference>
<dbReference type="InterPro" id="IPR036322">
    <property type="entry name" value="WD40_repeat_dom_sf"/>
</dbReference>
<dbReference type="PROSITE" id="PS50082">
    <property type="entry name" value="WD_REPEATS_2"/>
    <property type="match status" value="1"/>
</dbReference>
<evidence type="ECO:0000313" key="3">
    <source>
        <dbReference type="EnsemblMetazoa" id="RPRC002789-PA"/>
    </source>
</evidence>
<dbReference type="VEuPathDB" id="VectorBase:RPRC002789"/>
<keyword evidence="1" id="KW-0853">WD repeat</keyword>
<dbReference type="PANTHER" id="PTHR22847:SF637">
    <property type="entry name" value="WD REPEAT DOMAIN 5B"/>
    <property type="match status" value="1"/>
</dbReference>
<dbReference type="STRING" id="13249.T1HFG7"/>
<dbReference type="Pfam" id="PF00400">
    <property type="entry name" value="WD40"/>
    <property type="match status" value="1"/>
</dbReference>
<dbReference type="AlphaFoldDB" id="T1HFG7"/>
<protein>
    <submittedName>
        <fullName evidence="3">WD_REPEATS_REGION domain-containing protein</fullName>
    </submittedName>
</protein>